<evidence type="ECO:0000313" key="6">
    <source>
        <dbReference type="Proteomes" id="UP001596022"/>
    </source>
</evidence>
<dbReference type="InterPro" id="IPR046833">
    <property type="entry name" value="ABC_N"/>
</dbReference>
<feature type="domain" description="ATPase of the ABC class N-terminal" evidence="3">
    <location>
        <begin position="1"/>
        <end position="161"/>
    </location>
</feature>
<gene>
    <name evidence="5" type="ORF">ACFO4N_15905</name>
</gene>
<dbReference type="PANTHER" id="PTHR38149">
    <property type="entry name" value="ATPASE"/>
    <property type="match status" value="1"/>
</dbReference>
<dbReference type="Pfam" id="PF21117">
    <property type="entry name" value="MRB1590_C"/>
    <property type="match status" value="1"/>
</dbReference>
<dbReference type="InterPro" id="IPR046834">
    <property type="entry name" value="ABC_ATPase_C"/>
</dbReference>
<evidence type="ECO:0000313" key="5">
    <source>
        <dbReference type="EMBL" id="MFC4620196.1"/>
    </source>
</evidence>
<feature type="domain" description="ATPase of the ABC class C-terminal" evidence="2">
    <location>
        <begin position="168"/>
        <end position="449"/>
    </location>
</feature>
<comment type="caution">
    <text evidence="5">The sequence shown here is derived from an EMBL/GenBank/DDBJ whole genome shotgun (WGS) entry which is preliminary data.</text>
</comment>
<accession>A0ABV9GSG6</accession>
<feature type="domain" description="MRB1590-like C-terminal" evidence="4">
    <location>
        <begin position="467"/>
        <end position="568"/>
    </location>
</feature>
<reference evidence="6" key="1">
    <citation type="journal article" date="2019" name="Int. J. Syst. Evol. Microbiol.">
        <title>The Global Catalogue of Microorganisms (GCM) 10K type strain sequencing project: providing services to taxonomists for standard genome sequencing and annotation.</title>
        <authorList>
            <consortium name="The Broad Institute Genomics Platform"/>
            <consortium name="The Broad Institute Genome Sequencing Center for Infectious Disease"/>
            <person name="Wu L."/>
            <person name="Ma J."/>
        </authorList>
    </citation>
    <scope>NUCLEOTIDE SEQUENCE [LARGE SCALE GENOMIC DNA]</scope>
    <source>
        <strain evidence="6">CGMCC 1.16306</strain>
    </source>
</reference>
<dbReference type="PANTHER" id="PTHR38149:SF1">
    <property type="entry name" value="ATPASE"/>
    <property type="match status" value="1"/>
</dbReference>
<dbReference type="InterPro" id="IPR027417">
    <property type="entry name" value="P-loop_NTPase"/>
</dbReference>
<proteinExistence type="predicted"/>
<organism evidence="5 6">
    <name type="scientific">Camelliibacillus cellulosilyticus</name>
    <dbReference type="NCBI Taxonomy" id="2174486"/>
    <lineage>
        <taxon>Bacteria</taxon>
        <taxon>Bacillati</taxon>
        <taxon>Bacillota</taxon>
        <taxon>Bacilli</taxon>
        <taxon>Bacillales</taxon>
        <taxon>Sporolactobacillaceae</taxon>
        <taxon>Camelliibacillus</taxon>
    </lineage>
</organism>
<feature type="region of interest" description="Disordered" evidence="1">
    <location>
        <begin position="430"/>
        <end position="469"/>
    </location>
</feature>
<dbReference type="InterPro" id="IPR019195">
    <property type="entry name" value="ABC_ATPase_put"/>
</dbReference>
<keyword evidence="6" id="KW-1185">Reference proteome</keyword>
<dbReference type="RefSeq" id="WP_376847311.1">
    <property type="nucleotide sequence ID" value="NZ_JBHSFW010000017.1"/>
</dbReference>
<dbReference type="SUPFAM" id="SSF52540">
    <property type="entry name" value="P-loop containing nucleoside triphosphate hydrolases"/>
    <property type="match status" value="1"/>
</dbReference>
<dbReference type="Pfam" id="PF20446">
    <property type="entry name" value="ABC_N"/>
    <property type="match status" value="1"/>
</dbReference>
<evidence type="ECO:0000259" key="2">
    <source>
        <dbReference type="Pfam" id="PF09818"/>
    </source>
</evidence>
<evidence type="ECO:0000256" key="1">
    <source>
        <dbReference type="SAM" id="MobiDB-lite"/>
    </source>
</evidence>
<dbReference type="EMBL" id="JBHSFW010000017">
    <property type="protein sequence ID" value="MFC4620196.1"/>
    <property type="molecule type" value="Genomic_DNA"/>
</dbReference>
<name>A0ABV9GSG6_9BACL</name>
<sequence length="569" mass="62768">MEKLKTILRRIDGKGYKAYQDIKGCYSFPEYVLSVDAVQGDPFASPSKIRVIIERKRTVFKDDDWTNSRARRIRCEDLIARAVHQALRKQTSVSQGTGKSGDIAIDAPGQEVLERTAVSITPENITICLSIGLPARGRRIMSKEAVEMFFDQLPAVMKQSMDAIQPTTIERAVQLADQQEAIRVYLNEHNLVAFVADGAILPRESGVSEKPLKQGTVIPFQSPKSLVHEITVPHRDAPLRGMGISRGITLIVGGGFHGKSTLLHALETGVYDHIEGDGREFVITDASAVKVRAEDGRSVKGVDISPFISNLPYGKATTHFSSENASGSTSQAANIMEAIEAGARTLLMDEDTCATNFMIRDARMQVLVVKTSEPITPFIDRARALFTDLGVSTILVIGGVGDYFDIADTVIKMENYRPEDVTDQAKAIAAASSQERKREGGEHFQQPKKRIPLPKSLNSQGGRKNTVKTRGKGTIQFGRDIIDLGAVTQLADPSQTRMIAECLRFLERKGWLSKNLSIPDLLDRIERKMHQDGLGSFAVFKGHPGELARPRRHEIAAAMNRMRALEIKR</sequence>
<protein>
    <submittedName>
        <fullName evidence="5">ABC-ATPase domain-containing protein</fullName>
    </submittedName>
</protein>
<dbReference type="InterPro" id="IPR049069">
    <property type="entry name" value="MRB1590-like_C"/>
</dbReference>
<dbReference type="Pfam" id="PF09818">
    <property type="entry name" value="ABC_ATPase"/>
    <property type="match status" value="1"/>
</dbReference>
<evidence type="ECO:0000259" key="3">
    <source>
        <dbReference type="Pfam" id="PF20446"/>
    </source>
</evidence>
<dbReference type="Proteomes" id="UP001596022">
    <property type="component" value="Unassembled WGS sequence"/>
</dbReference>
<evidence type="ECO:0000259" key="4">
    <source>
        <dbReference type="Pfam" id="PF21117"/>
    </source>
</evidence>